<accession>A0ABQ4Q9I2</accession>
<dbReference type="SMART" id="SM00567">
    <property type="entry name" value="EZ_HEAT"/>
    <property type="match status" value="2"/>
</dbReference>
<dbReference type="InterPro" id="IPR004155">
    <property type="entry name" value="PBS_lyase_HEAT"/>
</dbReference>
<dbReference type="RefSeq" id="WP_220810149.1">
    <property type="nucleotide sequence ID" value="NZ_BPMK01000020.1"/>
</dbReference>
<dbReference type="Gene3D" id="1.25.10.10">
    <property type="entry name" value="Leucine-rich Repeat Variant"/>
    <property type="match status" value="1"/>
</dbReference>
<sequence>MASSTLSDPFLFFAFWTGMAALALTLLLGAQIVWLRVSLRRAERREKQVIARWRPLVTAMLAGEPPAHLPAIRRRDRLVFLKMWIHLHESLRGSATDALNQMACRLRCDETALRLLRRRNRAHRLLGILALGHLRAAAASADLLRLSRSGDSTVSVKALWALVQIDPAFAAAETMAGLIRREDWPLPQLAGILQEAPEACTPALVAVLRETGGEHLPRALALAETLRIALPPDLARDLLAHPSTEVVIHAMRVAATPALLDAVRANAAHEDWRVRVQAAKVLGRIGRQEDAERLRGLLHDPQWWVRYRAAQALVALPFMNGDALRALRQDIGDRYARDMLAQVMAEKGMAE</sequence>
<name>A0ABQ4Q9I2_9BURK</name>
<feature type="transmembrane region" description="Helical" evidence="1">
    <location>
        <begin position="12"/>
        <end position="35"/>
    </location>
</feature>
<evidence type="ECO:0000256" key="1">
    <source>
        <dbReference type="SAM" id="Phobius"/>
    </source>
</evidence>
<keyword evidence="3" id="KW-1185">Reference proteome</keyword>
<comment type="caution">
    <text evidence="2">The sequence shown here is derived from an EMBL/GenBank/DDBJ whole genome shotgun (WGS) entry which is preliminary data.</text>
</comment>
<evidence type="ECO:0008006" key="4">
    <source>
        <dbReference type="Google" id="ProtNLM"/>
    </source>
</evidence>
<dbReference type="Pfam" id="PF13646">
    <property type="entry name" value="HEAT_2"/>
    <property type="match status" value="1"/>
</dbReference>
<gene>
    <name evidence="2" type="ORF">NCCP691_37460</name>
</gene>
<dbReference type="EMBL" id="BPMK01000020">
    <property type="protein sequence ID" value="GIZ53732.1"/>
    <property type="molecule type" value="Genomic_DNA"/>
</dbReference>
<protein>
    <recommendedName>
        <fullName evidence="4">HEAT repeat protein</fullName>
    </recommendedName>
</protein>
<keyword evidence="1" id="KW-0812">Transmembrane</keyword>
<proteinExistence type="predicted"/>
<organism evidence="2 3">
    <name type="scientific">Noviherbaspirillum aridicola</name>
    <dbReference type="NCBI Taxonomy" id="2849687"/>
    <lineage>
        <taxon>Bacteria</taxon>
        <taxon>Pseudomonadati</taxon>
        <taxon>Pseudomonadota</taxon>
        <taxon>Betaproteobacteria</taxon>
        <taxon>Burkholderiales</taxon>
        <taxon>Oxalobacteraceae</taxon>
        <taxon>Noviherbaspirillum</taxon>
    </lineage>
</organism>
<evidence type="ECO:0000313" key="2">
    <source>
        <dbReference type="EMBL" id="GIZ53732.1"/>
    </source>
</evidence>
<evidence type="ECO:0000313" key="3">
    <source>
        <dbReference type="Proteomes" id="UP000887222"/>
    </source>
</evidence>
<dbReference type="InterPro" id="IPR011989">
    <property type="entry name" value="ARM-like"/>
</dbReference>
<dbReference type="SUPFAM" id="SSF48371">
    <property type="entry name" value="ARM repeat"/>
    <property type="match status" value="1"/>
</dbReference>
<reference evidence="2 3" key="1">
    <citation type="journal article" date="2022" name="Int. J. Syst. Evol. Microbiol.">
        <title>Noviherbaspirillum aridicola sp. nov., isolated from an arid soil in Pakistan.</title>
        <authorList>
            <person name="Khan I.U."/>
            <person name="Saqib M."/>
            <person name="Amin A."/>
            <person name="Hussain F."/>
            <person name="Li L."/>
            <person name="Liu Y.H."/>
            <person name="Fang B.Z."/>
            <person name="Ahmed I."/>
            <person name="Li W.J."/>
        </authorList>
    </citation>
    <scope>NUCLEOTIDE SEQUENCE [LARGE SCALE GENOMIC DNA]</scope>
    <source>
        <strain evidence="2 3">NCCP-691</strain>
    </source>
</reference>
<keyword evidence="1" id="KW-0472">Membrane</keyword>
<dbReference type="InterPro" id="IPR016024">
    <property type="entry name" value="ARM-type_fold"/>
</dbReference>
<keyword evidence="1" id="KW-1133">Transmembrane helix</keyword>
<dbReference type="Proteomes" id="UP000887222">
    <property type="component" value="Unassembled WGS sequence"/>
</dbReference>